<reference evidence="3 4" key="2">
    <citation type="submission" date="2024-07" db="EMBL/GenBank/DDBJ databases">
        <authorList>
            <person name="Akdeniz Z."/>
        </authorList>
    </citation>
    <scope>NUCLEOTIDE SEQUENCE [LARGE SCALE GENOMIC DNA]</scope>
</reference>
<dbReference type="EMBL" id="CAXDID020000129">
    <property type="protein sequence ID" value="CAL6034825.1"/>
    <property type="molecule type" value="Genomic_DNA"/>
</dbReference>
<organism evidence="2">
    <name type="scientific">Hexamita inflata</name>
    <dbReference type="NCBI Taxonomy" id="28002"/>
    <lineage>
        <taxon>Eukaryota</taxon>
        <taxon>Metamonada</taxon>
        <taxon>Diplomonadida</taxon>
        <taxon>Hexamitidae</taxon>
        <taxon>Hexamitinae</taxon>
        <taxon>Hexamita</taxon>
    </lineage>
</organism>
<evidence type="ECO:0000313" key="4">
    <source>
        <dbReference type="Proteomes" id="UP001642409"/>
    </source>
</evidence>
<dbReference type="Pfam" id="PF13843">
    <property type="entry name" value="DDE_Tnp_1_7"/>
    <property type="match status" value="1"/>
</dbReference>
<dbReference type="InterPro" id="IPR029526">
    <property type="entry name" value="PGBD"/>
</dbReference>
<dbReference type="EMBL" id="CATOUU010000788">
    <property type="protein sequence ID" value="CAI9948383.1"/>
    <property type="molecule type" value="Genomic_DNA"/>
</dbReference>
<evidence type="ECO:0000313" key="2">
    <source>
        <dbReference type="EMBL" id="CAI9948383.1"/>
    </source>
</evidence>
<reference evidence="2" key="1">
    <citation type="submission" date="2023-06" db="EMBL/GenBank/DDBJ databases">
        <authorList>
            <person name="Kurt Z."/>
        </authorList>
    </citation>
    <scope>NUCLEOTIDE SEQUENCE</scope>
</reference>
<proteinExistence type="predicted"/>
<evidence type="ECO:0000313" key="3">
    <source>
        <dbReference type="EMBL" id="CAL6034825.1"/>
    </source>
</evidence>
<accession>A0AA86PZS8</accession>
<protein>
    <submittedName>
        <fullName evidence="2">Transposase IS4</fullName>
    </submittedName>
    <submittedName>
        <fullName evidence="3">Transposase_IS4</fullName>
    </submittedName>
</protein>
<keyword evidence="4" id="KW-1185">Reference proteome</keyword>
<gene>
    <name evidence="3" type="ORF">HINF_LOCUS35637</name>
    <name evidence="2" type="ORF">HINF_LOCUS36028</name>
</gene>
<dbReference type="AlphaFoldDB" id="A0AA86PZS8"/>
<dbReference type="Proteomes" id="UP001642409">
    <property type="component" value="Unassembled WGS sequence"/>
</dbReference>
<comment type="caution">
    <text evidence="2">The sequence shown here is derived from an EMBL/GenBank/DDBJ whole genome shotgun (WGS) entry which is preliminary data.</text>
</comment>
<feature type="domain" description="PiggyBac transposable element-derived protein" evidence="1">
    <location>
        <begin position="8"/>
        <end position="64"/>
    </location>
</feature>
<name>A0AA86PZS8_9EUKA</name>
<sequence>MYEFVSSRGIPREQPEIVRYYNNNYKGVDYVDQLTKNIRYPGRCTRWTTRTFIYFMQVILVNGFSLMKLLHPEYKEIKITDYVESIIDQMKINLIKYDIKVTPRKIEQCSQPVVSPMKPVVEAYQHCHVLTKVNKLCVGCNQCNSRYVCSCKGYHLCPECYQTHIYEQKDIRSYTHNMKK</sequence>
<evidence type="ECO:0000259" key="1">
    <source>
        <dbReference type="Pfam" id="PF13843"/>
    </source>
</evidence>